<name>A0A1I4KQ76_9ACTN</name>
<dbReference type="CDD" id="cd00564">
    <property type="entry name" value="TMP_TenI"/>
    <property type="match status" value="1"/>
</dbReference>
<dbReference type="EMBL" id="FOSW01000018">
    <property type="protein sequence ID" value="SFL80709.1"/>
    <property type="molecule type" value="Genomic_DNA"/>
</dbReference>
<comment type="function">
    <text evidence="1">Condenses 4-methyl-5-(beta-hydroxyethyl)thiazole monophosphate (THZ-P) and 2-methyl-4-amino-5-hydroxymethyl pyrimidine pyrophosphate (HMP-PP) to form thiamine monophosphate (TMP).</text>
</comment>
<sequence>MNLPRLLVLTDRTRCDRPLRDVVAAAVDAGARAVVLREKDLPADERAALAAELRAVLDPVGGVLVQAGPGGADAVHLAAADPFPDPRPRLVGRSCHSAGELARARAEGCDYAFLSPVFPTASKPGYGPALGVEGFALLQAAGPPAYALGGVVPGDVPALLAAGARGVAVMGAVMRSPQAVRDYLVALAAAAPDPAPRLPCRG</sequence>
<protein>
    <submittedName>
        <fullName evidence="5">Thiamine-phosphate pyrophosphorylase</fullName>
    </submittedName>
</protein>
<dbReference type="GO" id="GO:0009228">
    <property type="term" value="P:thiamine biosynthetic process"/>
    <property type="evidence" value="ECO:0007669"/>
    <property type="project" value="UniProtKB-KW"/>
</dbReference>
<dbReference type="GO" id="GO:0004789">
    <property type="term" value="F:thiamine-phosphate diphosphorylase activity"/>
    <property type="evidence" value="ECO:0007669"/>
    <property type="project" value="TreeGrafter"/>
</dbReference>
<dbReference type="Proteomes" id="UP000199152">
    <property type="component" value="Unassembled WGS sequence"/>
</dbReference>
<reference evidence="5 6" key="1">
    <citation type="submission" date="2016-10" db="EMBL/GenBank/DDBJ databases">
        <authorList>
            <person name="de Groot N.N."/>
        </authorList>
    </citation>
    <scope>NUCLEOTIDE SEQUENCE [LARGE SCALE GENOMIC DNA]</scope>
    <source>
        <strain evidence="5 6">DSM 45317</strain>
    </source>
</reference>
<evidence type="ECO:0000259" key="4">
    <source>
        <dbReference type="Pfam" id="PF02581"/>
    </source>
</evidence>
<dbReference type="RefSeq" id="WP_091329402.1">
    <property type="nucleotide sequence ID" value="NZ_FOSW01000018.1"/>
</dbReference>
<evidence type="ECO:0000256" key="1">
    <source>
        <dbReference type="ARBA" id="ARBA00003814"/>
    </source>
</evidence>
<gene>
    <name evidence="5" type="ORF">SAMN04488085_11873</name>
</gene>
<proteinExistence type="predicted"/>
<keyword evidence="3" id="KW-0784">Thiamine biosynthesis</keyword>
<evidence type="ECO:0000256" key="2">
    <source>
        <dbReference type="ARBA" id="ARBA00004948"/>
    </source>
</evidence>
<keyword evidence="6" id="KW-1185">Reference proteome</keyword>
<dbReference type="PANTHER" id="PTHR20857">
    <property type="entry name" value="THIAMINE-PHOSPHATE PYROPHOSPHORYLASE"/>
    <property type="match status" value="1"/>
</dbReference>
<evidence type="ECO:0000313" key="5">
    <source>
        <dbReference type="EMBL" id="SFL80709.1"/>
    </source>
</evidence>
<accession>A0A1I4KQ76</accession>
<comment type="pathway">
    <text evidence="2">Cofactor biosynthesis; thiamine diphosphate biosynthesis.</text>
</comment>
<organism evidence="5 6">
    <name type="scientific">Geodermatophilus ruber</name>
    <dbReference type="NCBI Taxonomy" id="504800"/>
    <lineage>
        <taxon>Bacteria</taxon>
        <taxon>Bacillati</taxon>
        <taxon>Actinomycetota</taxon>
        <taxon>Actinomycetes</taxon>
        <taxon>Geodermatophilales</taxon>
        <taxon>Geodermatophilaceae</taxon>
        <taxon>Geodermatophilus</taxon>
    </lineage>
</organism>
<dbReference type="InterPro" id="IPR022998">
    <property type="entry name" value="ThiamineP_synth_TenI"/>
</dbReference>
<feature type="domain" description="Thiamine phosphate synthase/TenI" evidence="4">
    <location>
        <begin position="7"/>
        <end position="173"/>
    </location>
</feature>
<dbReference type="Gene3D" id="3.20.20.70">
    <property type="entry name" value="Aldolase class I"/>
    <property type="match status" value="1"/>
</dbReference>
<dbReference type="PANTHER" id="PTHR20857:SF15">
    <property type="entry name" value="THIAMINE-PHOSPHATE SYNTHASE"/>
    <property type="match status" value="1"/>
</dbReference>
<dbReference type="OrthoDB" id="3191080at2"/>
<dbReference type="InterPro" id="IPR036206">
    <property type="entry name" value="ThiamineP_synth_sf"/>
</dbReference>
<dbReference type="STRING" id="504800.SAMN04488085_11873"/>
<evidence type="ECO:0000256" key="3">
    <source>
        <dbReference type="ARBA" id="ARBA00022977"/>
    </source>
</evidence>
<dbReference type="GO" id="GO:0005737">
    <property type="term" value="C:cytoplasm"/>
    <property type="evidence" value="ECO:0007669"/>
    <property type="project" value="TreeGrafter"/>
</dbReference>
<dbReference type="InterPro" id="IPR013785">
    <property type="entry name" value="Aldolase_TIM"/>
</dbReference>
<dbReference type="SUPFAM" id="SSF51391">
    <property type="entry name" value="Thiamin phosphate synthase"/>
    <property type="match status" value="1"/>
</dbReference>
<evidence type="ECO:0000313" key="6">
    <source>
        <dbReference type="Proteomes" id="UP000199152"/>
    </source>
</evidence>
<dbReference type="InParanoid" id="A0A1I4KQ76"/>
<dbReference type="AlphaFoldDB" id="A0A1I4KQ76"/>
<dbReference type="Pfam" id="PF02581">
    <property type="entry name" value="TMP-TENI"/>
    <property type="match status" value="1"/>
</dbReference>